<reference evidence="2" key="1">
    <citation type="submission" date="2021-01" db="EMBL/GenBank/DDBJ databases">
        <authorList>
            <person name="Kaushik A."/>
        </authorList>
    </citation>
    <scope>NUCLEOTIDE SEQUENCE</scope>
    <source>
        <strain evidence="2">AG1-1C</strain>
    </source>
</reference>
<accession>A0A8H3GE27</accession>
<sequence length="81" mass="9051">MDYKAGTEELKNPVITTGAERPEAREKMDKLITAFNEAKENFQAEAQAKVIGIHESIREKLDKLPKADSSASEPVSLKYED</sequence>
<protein>
    <submittedName>
        <fullName evidence="2">Uncharacterized protein</fullName>
    </submittedName>
</protein>
<name>A0A8H3GE27_9AGAM</name>
<dbReference type="Proteomes" id="UP000663846">
    <property type="component" value="Unassembled WGS sequence"/>
</dbReference>
<feature type="region of interest" description="Disordered" evidence="1">
    <location>
        <begin position="62"/>
        <end position="81"/>
    </location>
</feature>
<evidence type="ECO:0000313" key="3">
    <source>
        <dbReference type="Proteomes" id="UP000663846"/>
    </source>
</evidence>
<dbReference type="AlphaFoldDB" id="A0A8H3GE27"/>
<evidence type="ECO:0000256" key="1">
    <source>
        <dbReference type="SAM" id="MobiDB-lite"/>
    </source>
</evidence>
<evidence type="ECO:0000313" key="2">
    <source>
        <dbReference type="EMBL" id="CAE6445560.1"/>
    </source>
</evidence>
<gene>
    <name evidence="2" type="ORF">RDB_LOCUS137142</name>
</gene>
<dbReference type="EMBL" id="CAJMWS010000460">
    <property type="protein sequence ID" value="CAE6445560.1"/>
    <property type="molecule type" value="Genomic_DNA"/>
</dbReference>
<proteinExistence type="predicted"/>
<feature type="compositionally biased region" description="Basic and acidic residues" evidence="1">
    <location>
        <begin position="1"/>
        <end position="11"/>
    </location>
</feature>
<feature type="region of interest" description="Disordered" evidence="1">
    <location>
        <begin position="1"/>
        <end position="23"/>
    </location>
</feature>
<comment type="caution">
    <text evidence="2">The sequence shown here is derived from an EMBL/GenBank/DDBJ whole genome shotgun (WGS) entry which is preliminary data.</text>
</comment>
<organism evidence="2 3">
    <name type="scientific">Rhizoctonia solani</name>
    <dbReference type="NCBI Taxonomy" id="456999"/>
    <lineage>
        <taxon>Eukaryota</taxon>
        <taxon>Fungi</taxon>
        <taxon>Dikarya</taxon>
        <taxon>Basidiomycota</taxon>
        <taxon>Agaricomycotina</taxon>
        <taxon>Agaricomycetes</taxon>
        <taxon>Cantharellales</taxon>
        <taxon>Ceratobasidiaceae</taxon>
        <taxon>Rhizoctonia</taxon>
    </lineage>
</organism>